<feature type="compositionally biased region" description="Basic and acidic residues" evidence="5">
    <location>
        <begin position="214"/>
        <end position="229"/>
    </location>
</feature>
<feature type="domain" description="HTH merR-type" evidence="6">
    <location>
        <begin position="8"/>
        <end position="76"/>
    </location>
</feature>
<dbReference type="Gene3D" id="1.10.1660.10">
    <property type="match status" value="1"/>
</dbReference>
<evidence type="ECO:0000256" key="1">
    <source>
        <dbReference type="ARBA" id="ARBA00022491"/>
    </source>
</evidence>
<evidence type="ECO:0000256" key="4">
    <source>
        <dbReference type="ARBA" id="ARBA00023163"/>
    </source>
</evidence>
<evidence type="ECO:0000256" key="2">
    <source>
        <dbReference type="ARBA" id="ARBA00023015"/>
    </source>
</evidence>
<dbReference type="Pfam" id="PF13411">
    <property type="entry name" value="MerR_1"/>
    <property type="match status" value="1"/>
</dbReference>
<dbReference type="GO" id="GO:0003700">
    <property type="term" value="F:DNA-binding transcription factor activity"/>
    <property type="evidence" value="ECO:0007669"/>
    <property type="project" value="InterPro"/>
</dbReference>
<keyword evidence="4" id="KW-0804">Transcription</keyword>
<feature type="region of interest" description="Disordered" evidence="5">
    <location>
        <begin position="214"/>
        <end position="250"/>
    </location>
</feature>
<dbReference type="SUPFAM" id="SSF46955">
    <property type="entry name" value="Putative DNA-binding domain"/>
    <property type="match status" value="1"/>
</dbReference>
<gene>
    <name evidence="7" type="ORF">KTH89_18085</name>
</gene>
<organism evidence="7 8">
    <name type="scientific">Diplocloster agilis</name>
    <dbReference type="NCBI Taxonomy" id="2850323"/>
    <lineage>
        <taxon>Bacteria</taxon>
        <taxon>Bacillati</taxon>
        <taxon>Bacillota</taxon>
        <taxon>Clostridia</taxon>
        <taxon>Lachnospirales</taxon>
        <taxon>Lachnospiraceae</taxon>
        <taxon>Diplocloster</taxon>
    </lineage>
</organism>
<dbReference type="CDD" id="cd04764">
    <property type="entry name" value="HTH_MlrA-like_sg1"/>
    <property type="match status" value="1"/>
</dbReference>
<dbReference type="Proteomes" id="UP000712157">
    <property type="component" value="Unassembled WGS sequence"/>
</dbReference>
<reference evidence="7" key="1">
    <citation type="submission" date="2021-06" db="EMBL/GenBank/DDBJ databases">
        <title>Description of novel taxa of the family Lachnospiraceae.</title>
        <authorList>
            <person name="Chaplin A.V."/>
            <person name="Sokolova S.R."/>
            <person name="Pikina A.P."/>
            <person name="Korzhanova M."/>
            <person name="Belova V."/>
            <person name="Korostin D."/>
            <person name="Efimov B.A."/>
        </authorList>
    </citation>
    <scope>NUCLEOTIDE SEQUENCE</scope>
    <source>
        <strain evidence="7">ASD5720</strain>
    </source>
</reference>
<sequence length="250" mass="29400">MSNERGTRYMISDAAKKVSVEAHVLRYWEEELEITIARNEMGHRYYTDKDIQLFKNIKELKNQGFQLKAIKMLIPELISNGGKNMDSLIILKEELNRQVMEQTLKETAMKEVAASTPKAEVKKEPEPIEKEIVVVEQSSPVKNMDKGQKMNQFRMILGSMITEVLRENNKELGKEVSTQVSDNVIKEMDYLLRMKEDREEERFKKLDESIRNVQRSRREVAAAKSEEKKQRRHRMKMAKRKKRALRSELI</sequence>
<evidence type="ECO:0000313" key="7">
    <source>
        <dbReference type="EMBL" id="MBU9738455.1"/>
    </source>
</evidence>
<dbReference type="InterPro" id="IPR000551">
    <property type="entry name" value="MerR-type_HTH_dom"/>
</dbReference>
<keyword evidence="3" id="KW-0238">DNA-binding</keyword>
<dbReference type="PANTHER" id="PTHR30204">
    <property type="entry name" value="REDOX-CYCLING DRUG-SENSING TRANSCRIPTIONAL ACTIVATOR SOXR"/>
    <property type="match status" value="1"/>
</dbReference>
<dbReference type="SMART" id="SM00422">
    <property type="entry name" value="HTH_MERR"/>
    <property type="match status" value="1"/>
</dbReference>
<evidence type="ECO:0000259" key="6">
    <source>
        <dbReference type="PROSITE" id="PS50937"/>
    </source>
</evidence>
<dbReference type="EMBL" id="JAHQCW010000035">
    <property type="protein sequence ID" value="MBU9738455.1"/>
    <property type="molecule type" value="Genomic_DNA"/>
</dbReference>
<accession>A0A949K063</accession>
<name>A0A949K063_9FIRM</name>
<comment type="caution">
    <text evidence="7">The sequence shown here is derived from an EMBL/GenBank/DDBJ whole genome shotgun (WGS) entry which is preliminary data.</text>
</comment>
<protein>
    <submittedName>
        <fullName evidence="7">Helix-turn-helix domain-containing protein</fullName>
    </submittedName>
</protein>
<dbReference type="InterPro" id="IPR047057">
    <property type="entry name" value="MerR_fam"/>
</dbReference>
<proteinExistence type="predicted"/>
<evidence type="ECO:0000256" key="3">
    <source>
        <dbReference type="ARBA" id="ARBA00023125"/>
    </source>
</evidence>
<dbReference type="GO" id="GO:0003677">
    <property type="term" value="F:DNA binding"/>
    <property type="evidence" value="ECO:0007669"/>
    <property type="project" value="UniProtKB-KW"/>
</dbReference>
<keyword evidence="2" id="KW-0805">Transcription regulation</keyword>
<dbReference type="PANTHER" id="PTHR30204:SF69">
    <property type="entry name" value="MERR-FAMILY TRANSCRIPTIONAL REGULATOR"/>
    <property type="match status" value="1"/>
</dbReference>
<feature type="compositionally biased region" description="Basic residues" evidence="5">
    <location>
        <begin position="230"/>
        <end position="244"/>
    </location>
</feature>
<dbReference type="InterPro" id="IPR009061">
    <property type="entry name" value="DNA-bd_dom_put_sf"/>
</dbReference>
<keyword evidence="1" id="KW-0678">Repressor</keyword>
<dbReference type="PROSITE" id="PS50937">
    <property type="entry name" value="HTH_MERR_2"/>
    <property type="match status" value="1"/>
</dbReference>
<dbReference type="AlphaFoldDB" id="A0A949K063"/>
<evidence type="ECO:0000256" key="5">
    <source>
        <dbReference type="SAM" id="MobiDB-lite"/>
    </source>
</evidence>
<dbReference type="RefSeq" id="WP_238722610.1">
    <property type="nucleotide sequence ID" value="NZ_JAHQCW010000035.1"/>
</dbReference>
<evidence type="ECO:0000313" key="8">
    <source>
        <dbReference type="Proteomes" id="UP000712157"/>
    </source>
</evidence>
<keyword evidence="8" id="KW-1185">Reference proteome</keyword>